<keyword evidence="1" id="KW-0175">Coiled coil</keyword>
<protein>
    <recommendedName>
        <fullName evidence="2">UBC core domain-containing protein</fullName>
    </recommendedName>
</protein>
<evidence type="ECO:0000313" key="4">
    <source>
        <dbReference type="Proteomes" id="UP001530400"/>
    </source>
</evidence>
<comment type="caution">
    <text evidence="3">The sequence shown here is derived from an EMBL/GenBank/DDBJ whole genome shotgun (WGS) entry which is preliminary data.</text>
</comment>
<dbReference type="AlphaFoldDB" id="A0ABD3QCU1"/>
<organism evidence="3 4">
    <name type="scientific">Cyclotella atomus</name>
    <dbReference type="NCBI Taxonomy" id="382360"/>
    <lineage>
        <taxon>Eukaryota</taxon>
        <taxon>Sar</taxon>
        <taxon>Stramenopiles</taxon>
        <taxon>Ochrophyta</taxon>
        <taxon>Bacillariophyta</taxon>
        <taxon>Coscinodiscophyceae</taxon>
        <taxon>Thalassiosirophycidae</taxon>
        <taxon>Stephanodiscales</taxon>
        <taxon>Stephanodiscaceae</taxon>
        <taxon>Cyclotella</taxon>
    </lineage>
</organism>
<dbReference type="PROSITE" id="PS50127">
    <property type="entry name" value="UBC_2"/>
    <property type="match status" value="1"/>
</dbReference>
<dbReference type="EMBL" id="JALLPJ020000250">
    <property type="protein sequence ID" value="KAL3797566.1"/>
    <property type="molecule type" value="Genomic_DNA"/>
</dbReference>
<evidence type="ECO:0000256" key="1">
    <source>
        <dbReference type="SAM" id="Coils"/>
    </source>
</evidence>
<reference evidence="3 4" key="1">
    <citation type="submission" date="2024-10" db="EMBL/GenBank/DDBJ databases">
        <title>Updated reference genomes for cyclostephanoid diatoms.</title>
        <authorList>
            <person name="Roberts W.R."/>
            <person name="Alverson A.J."/>
        </authorList>
    </citation>
    <scope>NUCLEOTIDE SEQUENCE [LARGE SCALE GENOMIC DNA]</scope>
    <source>
        <strain evidence="3 4">AJA010-31</strain>
    </source>
</reference>
<name>A0ABD3QCU1_9STRA</name>
<accession>A0ABD3QCU1</accession>
<dbReference type="Proteomes" id="UP001530400">
    <property type="component" value="Unassembled WGS sequence"/>
</dbReference>
<dbReference type="Pfam" id="PF00179">
    <property type="entry name" value="UQ_con"/>
    <property type="match status" value="1"/>
</dbReference>
<proteinExistence type="predicted"/>
<sequence>MRVQSYQCDLEGCDHECPRKDMNRHLSGDGLIRHMSLMQSSIAARYEEKIDEMKQDIKSMKTRISDLEAHELQMKYVNDCRAWIEYKPDALYDVEIYQIREKRGQWQYSTDLITGLMCYIPGPEGSAWDGARIPMILRDTPSWRGHPKPPKCQVKVGLFHANAYPSGTVSVSTINEENDWSSEITLPEILFTVQQWLAHPNFNSPTNVEAYRVFANEGIDAYNARVKDEVVQYSGYVGHHPHALQMLVEGKERLETDDIVKKAERL</sequence>
<dbReference type="InterPro" id="IPR000608">
    <property type="entry name" value="UBC"/>
</dbReference>
<dbReference type="Gene3D" id="3.10.110.10">
    <property type="entry name" value="Ubiquitin Conjugating Enzyme"/>
    <property type="match status" value="1"/>
</dbReference>
<gene>
    <name evidence="3" type="ORF">ACHAWO_012580</name>
</gene>
<dbReference type="SUPFAM" id="SSF54495">
    <property type="entry name" value="UBC-like"/>
    <property type="match status" value="1"/>
</dbReference>
<evidence type="ECO:0000313" key="3">
    <source>
        <dbReference type="EMBL" id="KAL3797566.1"/>
    </source>
</evidence>
<feature type="coiled-coil region" evidence="1">
    <location>
        <begin position="43"/>
        <end position="70"/>
    </location>
</feature>
<dbReference type="InterPro" id="IPR016135">
    <property type="entry name" value="UBQ-conjugating_enzyme/RWD"/>
</dbReference>
<dbReference type="PANTHER" id="PTHR24067">
    <property type="entry name" value="UBIQUITIN-CONJUGATING ENZYME E2"/>
    <property type="match status" value="1"/>
</dbReference>
<dbReference type="SMART" id="SM00212">
    <property type="entry name" value="UBCc"/>
    <property type="match status" value="1"/>
</dbReference>
<keyword evidence="4" id="KW-1185">Reference proteome</keyword>
<feature type="domain" description="UBC core" evidence="2">
    <location>
        <begin position="71"/>
        <end position="235"/>
    </location>
</feature>
<dbReference type="InterPro" id="IPR050113">
    <property type="entry name" value="Ub_conjugating_enzyme"/>
</dbReference>
<evidence type="ECO:0000259" key="2">
    <source>
        <dbReference type="PROSITE" id="PS50127"/>
    </source>
</evidence>